<sequence>MNVKHDLNYERVLMDGINDIVFIVKVEKSSGQFTYEFLNRKAIEKTKLDEGVIGKSISDVYPEKEAEFLLSHYQKVVSKRKSVVYEDSYYTPDGAKSYSETVLNPLFNSEGEVEQIVGIVKDITKERAADAAMKEYLDRLEESENRFKIIAEHAQDLITLIDRDGIITYVSPSYQNLLGFHDNEYIGKSFLHNIHPECRTKLEEEIRNSVQTKEPCKMQFQQKTQKGDWIWSELNATPVYDERDQFIYMVVLSRDITLQKEYESKLEHFAFHDSLTSLPNRRKFRDCLIEAIAGLREGKGRFAVLLMDIDRFKQINDEYGHDAGDEVIKEFGRRIKRSFSKEDVVARLGGDEFVALLKGVDSAEKATEAADRIQTSLKEPWRLKNCGMAVTSSIGIAISPSTDTTVFTILKNADKALYEAKDAGRNAFRIRIVE</sequence>
<dbReference type="RefSeq" id="WP_114746610.1">
    <property type="nucleotide sequence ID" value="NZ_QQAY01000013.1"/>
</dbReference>
<dbReference type="InterPro" id="IPR035965">
    <property type="entry name" value="PAS-like_dom_sf"/>
</dbReference>
<dbReference type="FunFam" id="3.30.70.270:FF:000001">
    <property type="entry name" value="Diguanylate cyclase domain protein"/>
    <property type="match status" value="1"/>
</dbReference>
<feature type="domain" description="GGDEF" evidence="3">
    <location>
        <begin position="300"/>
        <end position="433"/>
    </location>
</feature>
<gene>
    <name evidence="4" type="ORF">DFR59_11365</name>
</gene>
<proteinExistence type="predicted"/>
<dbReference type="InterPro" id="IPR000160">
    <property type="entry name" value="GGDEF_dom"/>
</dbReference>
<dbReference type="InterPro" id="IPR052155">
    <property type="entry name" value="Biofilm_reg_signaling"/>
</dbReference>
<accession>A0A370G8D3</accession>
<dbReference type="Proteomes" id="UP000255326">
    <property type="component" value="Unassembled WGS sequence"/>
</dbReference>
<dbReference type="Gene3D" id="3.30.450.20">
    <property type="entry name" value="PAS domain"/>
    <property type="match status" value="2"/>
</dbReference>
<evidence type="ECO:0000259" key="1">
    <source>
        <dbReference type="PROSITE" id="PS50112"/>
    </source>
</evidence>
<dbReference type="InterPro" id="IPR000014">
    <property type="entry name" value="PAS"/>
</dbReference>
<dbReference type="PANTHER" id="PTHR44757">
    <property type="entry name" value="DIGUANYLATE CYCLASE DGCP"/>
    <property type="match status" value="1"/>
</dbReference>
<dbReference type="CDD" id="cd01949">
    <property type="entry name" value="GGDEF"/>
    <property type="match status" value="1"/>
</dbReference>
<dbReference type="Pfam" id="PF00990">
    <property type="entry name" value="GGDEF"/>
    <property type="match status" value="1"/>
</dbReference>
<feature type="domain" description="PAC" evidence="2">
    <location>
        <begin position="214"/>
        <end position="268"/>
    </location>
</feature>
<evidence type="ECO:0000259" key="3">
    <source>
        <dbReference type="PROSITE" id="PS50887"/>
    </source>
</evidence>
<dbReference type="InterPro" id="IPR000700">
    <property type="entry name" value="PAS-assoc_C"/>
</dbReference>
<dbReference type="CDD" id="cd00130">
    <property type="entry name" value="PAS"/>
    <property type="match status" value="2"/>
</dbReference>
<dbReference type="SMART" id="SM00267">
    <property type="entry name" value="GGDEF"/>
    <property type="match status" value="1"/>
</dbReference>
<dbReference type="Gene3D" id="3.30.70.270">
    <property type="match status" value="1"/>
</dbReference>
<dbReference type="EMBL" id="QQAY01000013">
    <property type="protein sequence ID" value="RDI40041.1"/>
    <property type="molecule type" value="Genomic_DNA"/>
</dbReference>
<dbReference type="SUPFAM" id="SSF55785">
    <property type="entry name" value="PYP-like sensor domain (PAS domain)"/>
    <property type="match status" value="2"/>
</dbReference>
<dbReference type="SUPFAM" id="SSF55073">
    <property type="entry name" value="Nucleotide cyclase"/>
    <property type="match status" value="1"/>
</dbReference>
<evidence type="ECO:0000313" key="5">
    <source>
        <dbReference type="Proteomes" id="UP000255326"/>
    </source>
</evidence>
<dbReference type="InterPro" id="IPR001610">
    <property type="entry name" value="PAC"/>
</dbReference>
<dbReference type="Pfam" id="PF08448">
    <property type="entry name" value="PAS_4"/>
    <property type="match status" value="2"/>
</dbReference>
<organism evidence="4 5">
    <name type="scientific">Falsibacillus pallidus</name>
    <dbReference type="NCBI Taxonomy" id="493781"/>
    <lineage>
        <taxon>Bacteria</taxon>
        <taxon>Bacillati</taxon>
        <taxon>Bacillota</taxon>
        <taxon>Bacilli</taxon>
        <taxon>Bacillales</taxon>
        <taxon>Bacillaceae</taxon>
        <taxon>Falsibacillus</taxon>
    </lineage>
</organism>
<dbReference type="SMART" id="SM00086">
    <property type="entry name" value="PAC"/>
    <property type="match status" value="2"/>
</dbReference>
<dbReference type="InterPro" id="IPR013656">
    <property type="entry name" value="PAS_4"/>
</dbReference>
<dbReference type="PANTHER" id="PTHR44757:SF2">
    <property type="entry name" value="BIOFILM ARCHITECTURE MAINTENANCE PROTEIN MBAA"/>
    <property type="match status" value="1"/>
</dbReference>
<reference evidence="4 5" key="1">
    <citation type="submission" date="2018-07" db="EMBL/GenBank/DDBJ databases">
        <title>Genomic Encyclopedia of Type Strains, Phase IV (KMG-IV): sequencing the most valuable type-strain genomes for metagenomic binning, comparative biology and taxonomic classification.</title>
        <authorList>
            <person name="Goeker M."/>
        </authorList>
    </citation>
    <scope>NUCLEOTIDE SEQUENCE [LARGE SCALE GENOMIC DNA]</scope>
    <source>
        <strain evidence="4 5">DSM 25281</strain>
    </source>
</reference>
<evidence type="ECO:0000313" key="4">
    <source>
        <dbReference type="EMBL" id="RDI40041.1"/>
    </source>
</evidence>
<name>A0A370G8D3_9BACI</name>
<evidence type="ECO:0000259" key="2">
    <source>
        <dbReference type="PROSITE" id="PS50113"/>
    </source>
</evidence>
<dbReference type="PROSITE" id="PS50112">
    <property type="entry name" value="PAS"/>
    <property type="match status" value="1"/>
</dbReference>
<dbReference type="AlphaFoldDB" id="A0A370G8D3"/>
<dbReference type="InterPro" id="IPR043128">
    <property type="entry name" value="Rev_trsase/Diguanyl_cyclase"/>
</dbReference>
<dbReference type="NCBIfam" id="TIGR00229">
    <property type="entry name" value="sensory_box"/>
    <property type="match status" value="2"/>
</dbReference>
<dbReference type="PROSITE" id="PS50887">
    <property type="entry name" value="GGDEF"/>
    <property type="match status" value="1"/>
</dbReference>
<protein>
    <submittedName>
        <fullName evidence="4">PAS domain S-box-containing protein/diguanylate cyclase (GGDEF)-like protein</fullName>
    </submittedName>
</protein>
<feature type="domain" description="PAC" evidence="2">
    <location>
        <begin position="83"/>
        <end position="135"/>
    </location>
</feature>
<dbReference type="OrthoDB" id="9759607at2"/>
<feature type="domain" description="PAS" evidence="1">
    <location>
        <begin position="143"/>
        <end position="213"/>
    </location>
</feature>
<dbReference type="PROSITE" id="PS50113">
    <property type="entry name" value="PAC"/>
    <property type="match status" value="2"/>
</dbReference>
<comment type="caution">
    <text evidence="4">The sequence shown here is derived from an EMBL/GenBank/DDBJ whole genome shotgun (WGS) entry which is preliminary data.</text>
</comment>
<dbReference type="InterPro" id="IPR029787">
    <property type="entry name" value="Nucleotide_cyclase"/>
</dbReference>
<keyword evidence="5" id="KW-1185">Reference proteome</keyword>
<dbReference type="NCBIfam" id="TIGR00254">
    <property type="entry name" value="GGDEF"/>
    <property type="match status" value="1"/>
</dbReference>
<dbReference type="SMART" id="SM00091">
    <property type="entry name" value="PAS"/>
    <property type="match status" value="2"/>
</dbReference>